<dbReference type="PANTHER" id="PTHR38445:SF6">
    <property type="entry name" value="GNTR-FAMILY TRANSCRIPTIONAL REGULATOR"/>
    <property type="match status" value="1"/>
</dbReference>
<evidence type="ECO:0000256" key="3">
    <source>
        <dbReference type="ARBA" id="ARBA00023163"/>
    </source>
</evidence>
<sequence>MDEFHTSKPIYLQLADRIHRQIVSKELAAGQKLPSVREMAITFNVNPNTIQRTYSELEREEIVETRRGQGTFVTENEDLLIELRGKLKEEQISIFVQVMQEMGYSASEITSGLQEYLTKRAKGDEERD</sequence>
<proteinExistence type="predicted"/>
<evidence type="ECO:0000313" key="5">
    <source>
        <dbReference type="EMBL" id="MFD2615006.1"/>
    </source>
</evidence>
<dbReference type="Proteomes" id="UP001597541">
    <property type="component" value="Unassembled WGS sequence"/>
</dbReference>
<dbReference type="PROSITE" id="PS50949">
    <property type="entry name" value="HTH_GNTR"/>
    <property type="match status" value="1"/>
</dbReference>
<comment type="caution">
    <text evidence="5">The sequence shown here is derived from an EMBL/GenBank/DDBJ whole genome shotgun (WGS) entry which is preliminary data.</text>
</comment>
<name>A0ABW5PIY2_9BACL</name>
<dbReference type="InterPro" id="IPR000524">
    <property type="entry name" value="Tscrpt_reg_HTH_GntR"/>
</dbReference>
<evidence type="ECO:0000313" key="6">
    <source>
        <dbReference type="Proteomes" id="UP001597541"/>
    </source>
</evidence>
<evidence type="ECO:0000259" key="4">
    <source>
        <dbReference type="PROSITE" id="PS50949"/>
    </source>
</evidence>
<accession>A0ABW5PIY2</accession>
<dbReference type="PANTHER" id="PTHR38445">
    <property type="entry name" value="HTH-TYPE TRANSCRIPTIONAL REPRESSOR YTRA"/>
    <property type="match status" value="1"/>
</dbReference>
<dbReference type="InterPro" id="IPR036388">
    <property type="entry name" value="WH-like_DNA-bd_sf"/>
</dbReference>
<dbReference type="SMART" id="SM00345">
    <property type="entry name" value="HTH_GNTR"/>
    <property type="match status" value="1"/>
</dbReference>
<feature type="domain" description="HTH gntR-type" evidence="4">
    <location>
        <begin position="8"/>
        <end position="76"/>
    </location>
</feature>
<keyword evidence="2" id="KW-0238">DNA-binding</keyword>
<gene>
    <name evidence="5" type="ORF">ACFSUF_21550</name>
</gene>
<dbReference type="InterPro" id="IPR036390">
    <property type="entry name" value="WH_DNA-bd_sf"/>
</dbReference>
<keyword evidence="6" id="KW-1185">Reference proteome</keyword>
<reference evidence="6" key="1">
    <citation type="journal article" date="2019" name="Int. J. Syst. Evol. Microbiol.">
        <title>The Global Catalogue of Microorganisms (GCM) 10K type strain sequencing project: providing services to taxonomists for standard genome sequencing and annotation.</title>
        <authorList>
            <consortium name="The Broad Institute Genomics Platform"/>
            <consortium name="The Broad Institute Genome Sequencing Center for Infectious Disease"/>
            <person name="Wu L."/>
            <person name="Ma J."/>
        </authorList>
    </citation>
    <scope>NUCLEOTIDE SEQUENCE [LARGE SCALE GENOMIC DNA]</scope>
    <source>
        <strain evidence="6">KCTC 3950</strain>
    </source>
</reference>
<evidence type="ECO:0000256" key="2">
    <source>
        <dbReference type="ARBA" id="ARBA00023125"/>
    </source>
</evidence>
<dbReference type="Pfam" id="PF00392">
    <property type="entry name" value="GntR"/>
    <property type="match status" value="1"/>
</dbReference>
<evidence type="ECO:0000256" key="1">
    <source>
        <dbReference type="ARBA" id="ARBA00023015"/>
    </source>
</evidence>
<dbReference type="SUPFAM" id="SSF46785">
    <property type="entry name" value="Winged helix' DNA-binding domain"/>
    <property type="match status" value="1"/>
</dbReference>
<dbReference type="RefSeq" id="WP_377606463.1">
    <property type="nucleotide sequence ID" value="NZ_JBHUME010000015.1"/>
</dbReference>
<dbReference type="CDD" id="cd07377">
    <property type="entry name" value="WHTH_GntR"/>
    <property type="match status" value="1"/>
</dbReference>
<organism evidence="5 6">
    <name type="scientific">Paenibacillus gansuensis</name>
    <dbReference type="NCBI Taxonomy" id="306542"/>
    <lineage>
        <taxon>Bacteria</taxon>
        <taxon>Bacillati</taxon>
        <taxon>Bacillota</taxon>
        <taxon>Bacilli</taxon>
        <taxon>Bacillales</taxon>
        <taxon>Paenibacillaceae</taxon>
        <taxon>Paenibacillus</taxon>
    </lineage>
</organism>
<dbReference type="Gene3D" id="1.10.10.10">
    <property type="entry name" value="Winged helix-like DNA-binding domain superfamily/Winged helix DNA-binding domain"/>
    <property type="match status" value="1"/>
</dbReference>
<protein>
    <submittedName>
        <fullName evidence="5">GntR family transcriptional regulator</fullName>
    </submittedName>
</protein>
<keyword evidence="1" id="KW-0805">Transcription regulation</keyword>
<dbReference type="EMBL" id="JBHUME010000015">
    <property type="protein sequence ID" value="MFD2615006.1"/>
    <property type="molecule type" value="Genomic_DNA"/>
</dbReference>
<keyword evidence="3" id="KW-0804">Transcription</keyword>